<comment type="caution">
    <text evidence="1">The sequence shown here is derived from an EMBL/GenBank/DDBJ whole genome shotgun (WGS) entry which is preliminary data.</text>
</comment>
<dbReference type="EMBL" id="QYSE01000003">
    <property type="protein sequence ID" value="RJF34618.1"/>
    <property type="molecule type" value="Genomic_DNA"/>
</dbReference>
<evidence type="ECO:0008006" key="3">
    <source>
        <dbReference type="Google" id="ProtNLM"/>
    </source>
</evidence>
<accession>A0A3A3ENT6</accession>
<dbReference type="Proteomes" id="UP000265938">
    <property type="component" value="Unassembled WGS sequence"/>
</dbReference>
<gene>
    <name evidence="1" type="ORF">D4741_14655</name>
</gene>
<proteinExistence type="predicted"/>
<protein>
    <recommendedName>
        <fullName evidence="3">DUF115 domain-containing protein</fullName>
    </recommendedName>
</protein>
<evidence type="ECO:0000313" key="2">
    <source>
        <dbReference type="Proteomes" id="UP000265938"/>
    </source>
</evidence>
<reference evidence="1 2" key="1">
    <citation type="submission" date="2018-09" db="EMBL/GenBank/DDBJ databases">
        <title>Identification of marine bacteria producing industrial enzymes.</title>
        <authorList>
            <person name="Cheng T.H."/>
            <person name="Saidin J."/>
            <person name="Muhd D.D."/>
            <person name="Isa M.N.M."/>
            <person name="Bakar M.F.A."/>
            <person name="Ismail N."/>
        </authorList>
    </citation>
    <scope>NUCLEOTIDE SEQUENCE [LARGE SCALE GENOMIC DNA]</scope>
    <source>
        <strain evidence="1 2">MNAD 1.6</strain>
    </source>
</reference>
<dbReference type="RefSeq" id="WP_119853517.1">
    <property type="nucleotide sequence ID" value="NZ_QYSE01000003.1"/>
</dbReference>
<dbReference type="Gene3D" id="3.90.1480.10">
    <property type="entry name" value="Alpha-2,3-sialyltransferase"/>
    <property type="match status" value="1"/>
</dbReference>
<organism evidence="1 2">
    <name type="scientific">Pseudoalteromonas gelatinilytica</name>
    <dbReference type="NCBI Taxonomy" id="1703256"/>
    <lineage>
        <taxon>Bacteria</taxon>
        <taxon>Pseudomonadati</taxon>
        <taxon>Pseudomonadota</taxon>
        <taxon>Gammaproteobacteria</taxon>
        <taxon>Alteromonadales</taxon>
        <taxon>Pseudoalteromonadaceae</taxon>
        <taxon>Pseudoalteromonas</taxon>
    </lineage>
</organism>
<dbReference type="AlphaFoldDB" id="A0A3A3ENT6"/>
<sequence>MKSLSFKTKTYRKYAPFLFKSYGMLSRLSILLGQYKNISHKQLQEIKWDRFLSRMFLKESNILKGEEFKDFDHITTKGDIAYILGCGASINELSDKNWSQIKENYSIGVNYFYNHHFSPDIHIVELGKSSEAFRLIESKLINNSTRHNESVLVHIRHLLQNQNSLEPNNASRIKFYSPLVLKSREEKFIESYLKRHFLDNNHPLIHHASNLDCAIHFACKLGYKDIRLLGVDLGNSDYFWNQQDDEEGIYSGVREAVRRDYEIAQWNQNITKIHASADRKITEKLNCLDIVTYINLIDRVVLKPNGIKLSVCNEQSLLSDYIATSSIES</sequence>
<evidence type="ECO:0000313" key="1">
    <source>
        <dbReference type="EMBL" id="RJF34618.1"/>
    </source>
</evidence>
<name>A0A3A3ENT6_9GAMM</name>